<keyword evidence="3" id="KW-1185">Reference proteome</keyword>
<evidence type="ECO:0000313" key="3">
    <source>
        <dbReference type="Proteomes" id="UP001155586"/>
    </source>
</evidence>
<evidence type="ECO:0000259" key="1">
    <source>
        <dbReference type="Pfam" id="PF04233"/>
    </source>
</evidence>
<reference evidence="2" key="1">
    <citation type="submission" date="2022-02" db="EMBL/GenBank/DDBJ databases">
        <title>Vibrio sp. nov., a new bacterium isolated from Bohai sea, China.</title>
        <authorList>
            <person name="Yuan Y."/>
        </authorList>
    </citation>
    <scope>NUCLEOTIDE SEQUENCE</scope>
    <source>
        <strain evidence="2">DBSS07</strain>
    </source>
</reference>
<protein>
    <recommendedName>
        <fullName evidence="1">Phage head morphogenesis domain-containing protein</fullName>
    </recommendedName>
</protein>
<gene>
    <name evidence="2" type="ORF">MD483_10510</name>
</gene>
<dbReference type="EMBL" id="JAKRRX010000050">
    <property type="protein sequence ID" value="MCW8334253.1"/>
    <property type="molecule type" value="Genomic_DNA"/>
</dbReference>
<dbReference type="Proteomes" id="UP001155586">
    <property type="component" value="Unassembled WGS sequence"/>
</dbReference>
<accession>A0A9X3CED5</accession>
<name>A0A9X3CED5_9VIBR</name>
<dbReference type="AlphaFoldDB" id="A0A9X3CED5"/>
<evidence type="ECO:0000313" key="2">
    <source>
        <dbReference type="EMBL" id="MCW8334253.1"/>
    </source>
</evidence>
<organism evidence="2 3">
    <name type="scientific">Vibrio paucivorans</name>
    <dbReference type="NCBI Taxonomy" id="2829489"/>
    <lineage>
        <taxon>Bacteria</taxon>
        <taxon>Pseudomonadati</taxon>
        <taxon>Pseudomonadota</taxon>
        <taxon>Gammaproteobacteria</taxon>
        <taxon>Vibrionales</taxon>
        <taxon>Vibrionaceae</taxon>
        <taxon>Vibrio</taxon>
    </lineage>
</organism>
<feature type="domain" description="Phage head morphogenesis" evidence="1">
    <location>
        <begin position="56"/>
        <end position="184"/>
    </location>
</feature>
<sequence length="266" mass="30417">MSKALASESIVPVESLEWFKSKGIEPGFDYRDVWKQEHNNAFTVAKMLNADLLVDVKAIVEEAIEQGQTFKQFQDVLKPLLVKSGWWGIQEMVDPLSGDSKPVQLGSEGRVKTIYKTNMRTARSAGQWERIERTKRAMPYLLYQLGPSMEHRVDHVKWKDTLLPVGDPWWDNHMPPNGWGCKCWIRQVSKFEAEKLIADDKVSTDSPEGGTKQWLNKRTGEVEVLPEGIEPGWNYNPGKSRTEAMQEDLLQKEARMRETLSNGSKL</sequence>
<dbReference type="RefSeq" id="WP_265687635.1">
    <property type="nucleotide sequence ID" value="NZ_JAKRRX010000050.1"/>
</dbReference>
<comment type="caution">
    <text evidence="2">The sequence shown here is derived from an EMBL/GenBank/DDBJ whole genome shotgun (WGS) entry which is preliminary data.</text>
</comment>
<proteinExistence type="predicted"/>
<dbReference type="InterPro" id="IPR006528">
    <property type="entry name" value="Phage_head_morphogenesis_dom"/>
</dbReference>
<dbReference type="Pfam" id="PF04233">
    <property type="entry name" value="Phage_Mu_F"/>
    <property type="match status" value="1"/>
</dbReference>